<dbReference type="SUPFAM" id="SSF48403">
    <property type="entry name" value="Ankyrin repeat"/>
    <property type="match status" value="1"/>
</dbReference>
<evidence type="ECO:0000313" key="6">
    <source>
        <dbReference type="EMBL" id="KAJ6261446.1"/>
    </source>
</evidence>
<dbReference type="SUPFAM" id="SSF52540">
    <property type="entry name" value="P-loop containing nucleoside triphosphate hydrolases"/>
    <property type="match status" value="1"/>
</dbReference>
<comment type="caution">
    <text evidence="6">The sequence shown here is derived from an EMBL/GenBank/DDBJ whole genome shotgun (WGS) entry which is preliminary data.</text>
</comment>
<dbReference type="GO" id="GO:0009116">
    <property type="term" value="P:nucleoside metabolic process"/>
    <property type="evidence" value="ECO:0007669"/>
    <property type="project" value="InterPro"/>
</dbReference>
<dbReference type="Pfam" id="PF22939">
    <property type="entry name" value="WHD_GPIID"/>
    <property type="match status" value="1"/>
</dbReference>
<evidence type="ECO:0000256" key="2">
    <source>
        <dbReference type="ARBA" id="ARBA00023043"/>
    </source>
</evidence>
<dbReference type="InterPro" id="IPR054471">
    <property type="entry name" value="GPIID_WHD"/>
</dbReference>
<feature type="repeat" description="ANK" evidence="3">
    <location>
        <begin position="949"/>
        <end position="981"/>
    </location>
</feature>
<dbReference type="Gene3D" id="1.25.40.20">
    <property type="entry name" value="Ankyrin repeat-containing domain"/>
    <property type="match status" value="1"/>
</dbReference>
<keyword evidence="2 3" id="KW-0040">ANK repeat</keyword>
<feature type="domain" description="Nephrocystin 3-like N-terminal" evidence="5">
    <location>
        <begin position="385"/>
        <end position="553"/>
    </location>
</feature>
<dbReference type="InterPro" id="IPR002110">
    <property type="entry name" value="Ankyrin_rpt"/>
</dbReference>
<feature type="repeat" description="ANK" evidence="3">
    <location>
        <begin position="1151"/>
        <end position="1183"/>
    </location>
</feature>
<proteinExistence type="predicted"/>
<dbReference type="PANTHER" id="PTHR24171">
    <property type="entry name" value="ANKYRIN REPEAT DOMAIN-CONTAINING PROTEIN 39-RELATED"/>
    <property type="match status" value="1"/>
</dbReference>
<dbReference type="SUPFAM" id="SSF53167">
    <property type="entry name" value="Purine and uridine phosphorylases"/>
    <property type="match status" value="1"/>
</dbReference>
<protein>
    <submittedName>
        <fullName evidence="6">Ankyrin repeat</fullName>
    </submittedName>
</protein>
<evidence type="ECO:0000313" key="7">
    <source>
        <dbReference type="Proteomes" id="UP001221413"/>
    </source>
</evidence>
<dbReference type="AlphaFoldDB" id="A0AAD6NJ52"/>
<dbReference type="InterPro" id="IPR056884">
    <property type="entry name" value="NPHP3-like_N"/>
</dbReference>
<evidence type="ECO:0000256" key="1">
    <source>
        <dbReference type="ARBA" id="ARBA00022737"/>
    </source>
</evidence>
<dbReference type="EMBL" id="JAQGDS010000004">
    <property type="protein sequence ID" value="KAJ6261446.1"/>
    <property type="molecule type" value="Genomic_DNA"/>
</dbReference>
<evidence type="ECO:0000259" key="5">
    <source>
        <dbReference type="Pfam" id="PF24883"/>
    </source>
</evidence>
<dbReference type="PROSITE" id="PS50297">
    <property type="entry name" value="ANK_REP_REGION"/>
    <property type="match status" value="8"/>
</dbReference>
<reference evidence="6" key="1">
    <citation type="submission" date="2023-01" db="EMBL/GenBank/DDBJ databases">
        <title>The chitinases involved in constricting ring structure development in the nematode-trapping fungus Drechslerella dactyloides.</title>
        <authorList>
            <person name="Wang R."/>
            <person name="Zhang L."/>
            <person name="Tang P."/>
            <person name="Li S."/>
            <person name="Liang L."/>
        </authorList>
    </citation>
    <scope>NUCLEOTIDE SEQUENCE</scope>
    <source>
        <strain evidence="6">YMF1.00031</strain>
    </source>
</reference>
<feature type="repeat" description="ANK" evidence="3">
    <location>
        <begin position="1052"/>
        <end position="1084"/>
    </location>
</feature>
<dbReference type="Proteomes" id="UP001221413">
    <property type="component" value="Unassembled WGS sequence"/>
</dbReference>
<evidence type="ECO:0000259" key="4">
    <source>
        <dbReference type="Pfam" id="PF22939"/>
    </source>
</evidence>
<dbReference type="Gene3D" id="3.40.50.1580">
    <property type="entry name" value="Nucleoside phosphorylase domain"/>
    <property type="match status" value="1"/>
</dbReference>
<dbReference type="Pfam" id="PF24883">
    <property type="entry name" value="NPHP3_N"/>
    <property type="match status" value="1"/>
</dbReference>
<gene>
    <name evidence="6" type="ORF">Dda_4116</name>
</gene>
<keyword evidence="1" id="KW-0677">Repeat</keyword>
<accession>A0AAD6NJ52</accession>
<feature type="repeat" description="ANK" evidence="3">
    <location>
        <begin position="1184"/>
        <end position="1216"/>
    </location>
</feature>
<feature type="repeat" description="ANK" evidence="3">
    <location>
        <begin position="1118"/>
        <end position="1150"/>
    </location>
</feature>
<feature type="repeat" description="ANK" evidence="3">
    <location>
        <begin position="983"/>
        <end position="1015"/>
    </location>
</feature>
<dbReference type="PROSITE" id="PS50088">
    <property type="entry name" value="ANK_REPEAT"/>
    <property type="match status" value="8"/>
</dbReference>
<feature type="repeat" description="ANK" evidence="3">
    <location>
        <begin position="1085"/>
        <end position="1117"/>
    </location>
</feature>
<sequence>MAGSLPSPRSFSFDQYSIGWVAPLALPEGVAARAVLDEIHGDVTGLGTTPHDLNVYTHGAIGNLKVVIATLPKTEGTGAAARVASNMVRTYTNIKVVMLVGVGGGVPGRQMEGVEGDIRLGDVVVSMSSKESNAVVQHDYGKTNQGQNFELTKWSFDKPPESVRAAFGNLQIKHELASGNGIAQKIKQIIDGKKLPQKYNRPSGKGIAFKAEYVHRNRNQQCNGCCSFDEINLLQLDDREDPSSVAVHYGTIGCGNQVVKDSVTRDELATEHRIIAFEMESAGMMDGFPCVVIRGICDYADSHKNNIWQPYAALAAAVYAKELILSMNWRTIARVDPISEALLTDKIKEISGHLKRIEQQDILDWLTPIDFASRQNDIISRRHKGTGKWLLFSKEFQTWLTQNKGTLFCSGIPGAGKTMMSSIVVEYLDDLRKERNEYADIGIAFIYCSYQLQQEQSPTDLFSSLLKQLASDLPALPTDLKPLYEKHNLKSRPSLDEIATVLHSTIRLYSRVFVVIDALDEYFDLNKAGYDRFLSKLFSLQNQVQLNLFATSRPMLGIRSRPEFHRCMNIEIRANNDDILSYINGRMHELLLGFSLEHEEVKGNIRRNMVKAADGMFLLVRLHMDSLADCPTIGDLKRMLQKLPQGITGLDETYERAIKRIEGQREGHQKLAKRVLAWITYAKRALHTDELRHALAVQMNATELDKDFLPEVKIIGSICCGLVTIDEESDIIRLVHYTTQEYLKRMHVFPNAERDIATTCVTYLSFKAFDTPLARSQLKYDQLEARLKSYKLYEYAAQNWGHHARAALETGNLIPDMPKVEAAVSSSSREQLGQLILDHFKNQTNISRFTPMEVGKLVMDFIEGKRKASTSQANLKQLMIDFLRSTAQAALSCCSLLPIMTRFFCSYTGEEQLLPTGRVGVHLAAYFGLEEAMEIFLRDGQGVDSGDVYERTPLSIAIEYGHEKVVKVLLDKGAGVNTPDRWEWDPPLLMAAGSGHEAVARLLLEKGAQVDGMVDGMIGCIPPLFRAAINGHEAVARLLLEKGAQVNPETLYGKSPLSISAEHGHEVIVQLLLERGAEINTTDNRGESPLSHAARNGHVVIAQLLLEKGAEVNTTNNSGESPLSHAAEREHEVMVQLLLEKGAEVNIINVFGNSLLLQAAQDGYEAVARLLLEKGARVDAKNLFNESPLLFAAQYGHEAVVRLLLEKGAEVEAMDDLRRTPLFWATKNGHNTVAQLLREKGDMLRMAHNGG</sequence>
<name>A0AAD6NJ52_DREDA</name>
<dbReference type="InterPro" id="IPR036770">
    <property type="entry name" value="Ankyrin_rpt-contain_sf"/>
</dbReference>
<dbReference type="Pfam" id="PF00023">
    <property type="entry name" value="Ank"/>
    <property type="match status" value="1"/>
</dbReference>
<dbReference type="Pfam" id="PF12796">
    <property type="entry name" value="Ank_2"/>
    <property type="match status" value="3"/>
</dbReference>
<dbReference type="SMART" id="SM00248">
    <property type="entry name" value="ANK"/>
    <property type="match status" value="10"/>
</dbReference>
<dbReference type="InterPro" id="IPR027417">
    <property type="entry name" value="P-loop_NTPase"/>
</dbReference>
<evidence type="ECO:0000256" key="3">
    <source>
        <dbReference type="PROSITE-ProRule" id="PRU00023"/>
    </source>
</evidence>
<feature type="domain" description="GPI inositol-deacylase winged helix" evidence="4">
    <location>
        <begin position="668"/>
        <end position="744"/>
    </location>
</feature>
<feature type="repeat" description="ANK" evidence="3">
    <location>
        <begin position="1023"/>
        <end position="1051"/>
    </location>
</feature>
<dbReference type="InterPro" id="IPR035994">
    <property type="entry name" value="Nucleoside_phosphorylase_sf"/>
</dbReference>
<dbReference type="Gene3D" id="3.40.50.300">
    <property type="entry name" value="P-loop containing nucleotide triphosphate hydrolases"/>
    <property type="match status" value="1"/>
</dbReference>
<dbReference type="GO" id="GO:0003824">
    <property type="term" value="F:catalytic activity"/>
    <property type="evidence" value="ECO:0007669"/>
    <property type="project" value="InterPro"/>
</dbReference>
<keyword evidence="7" id="KW-1185">Reference proteome</keyword>
<organism evidence="6 7">
    <name type="scientific">Drechslerella dactyloides</name>
    <name type="common">Nematode-trapping fungus</name>
    <name type="synonym">Arthrobotrys dactyloides</name>
    <dbReference type="NCBI Taxonomy" id="74499"/>
    <lineage>
        <taxon>Eukaryota</taxon>
        <taxon>Fungi</taxon>
        <taxon>Dikarya</taxon>
        <taxon>Ascomycota</taxon>
        <taxon>Pezizomycotina</taxon>
        <taxon>Orbiliomycetes</taxon>
        <taxon>Orbiliales</taxon>
        <taxon>Orbiliaceae</taxon>
        <taxon>Drechslerella</taxon>
    </lineage>
</organism>